<evidence type="ECO:0000313" key="1">
    <source>
        <dbReference type="EMBL" id="JAH74415.1"/>
    </source>
</evidence>
<protein>
    <submittedName>
        <fullName evidence="1">Uncharacterized protein</fullName>
    </submittedName>
</protein>
<dbReference type="AlphaFoldDB" id="A0A0E9VAD6"/>
<proteinExistence type="predicted"/>
<reference evidence="1" key="1">
    <citation type="submission" date="2014-11" db="EMBL/GenBank/DDBJ databases">
        <authorList>
            <person name="Amaro Gonzalez C."/>
        </authorList>
    </citation>
    <scope>NUCLEOTIDE SEQUENCE</scope>
</reference>
<accession>A0A0E9VAD6</accession>
<organism evidence="1">
    <name type="scientific">Anguilla anguilla</name>
    <name type="common">European freshwater eel</name>
    <name type="synonym">Muraena anguilla</name>
    <dbReference type="NCBI Taxonomy" id="7936"/>
    <lineage>
        <taxon>Eukaryota</taxon>
        <taxon>Metazoa</taxon>
        <taxon>Chordata</taxon>
        <taxon>Craniata</taxon>
        <taxon>Vertebrata</taxon>
        <taxon>Euteleostomi</taxon>
        <taxon>Actinopterygii</taxon>
        <taxon>Neopterygii</taxon>
        <taxon>Teleostei</taxon>
        <taxon>Anguilliformes</taxon>
        <taxon>Anguillidae</taxon>
        <taxon>Anguilla</taxon>
    </lineage>
</organism>
<dbReference type="EMBL" id="GBXM01034162">
    <property type="protein sequence ID" value="JAH74415.1"/>
    <property type="molecule type" value="Transcribed_RNA"/>
</dbReference>
<name>A0A0E9VAD6_ANGAN</name>
<reference evidence="1" key="2">
    <citation type="journal article" date="2015" name="Fish Shellfish Immunol.">
        <title>Early steps in the European eel (Anguilla anguilla)-Vibrio vulnificus interaction in the gills: Role of the RtxA13 toxin.</title>
        <authorList>
            <person name="Callol A."/>
            <person name="Pajuelo D."/>
            <person name="Ebbesson L."/>
            <person name="Teles M."/>
            <person name="MacKenzie S."/>
            <person name="Amaro C."/>
        </authorList>
    </citation>
    <scope>NUCLEOTIDE SEQUENCE</scope>
</reference>
<sequence>MQCCFSSVDLPSRSAAYSCRVLQHGLEVERLRLRNFFHYYHSKRGMWNTAMKRSPRG</sequence>